<organism evidence="1">
    <name type="scientific">Cydia pomonella granulosis virus</name>
    <name type="common">CpGV</name>
    <name type="synonym">Cydia pomonella granulovirus</name>
    <dbReference type="NCBI Taxonomy" id="28289"/>
    <lineage>
        <taxon>Viruses</taxon>
        <taxon>Viruses incertae sedis</taxon>
        <taxon>Naldaviricetes</taxon>
        <taxon>Lefavirales</taxon>
        <taxon>Baculoviridae</taxon>
        <taxon>Betabaculovirus</taxon>
        <taxon>Betabaculovirus cypomonellae</taxon>
    </lineage>
</organism>
<protein>
    <submittedName>
        <fullName evidence="1">ORF6</fullName>
    </submittedName>
</protein>
<organismHost>
    <name type="scientific">Cydia pomonella</name>
    <name type="common">Codling moth</name>
    <dbReference type="NCBI Taxonomy" id="82600"/>
</organismHost>
<sequence>MFTKPNTIVHLPQNRRHDYNFVKFYTSLMYYKFYTSLMYYKFYTSLMYYKFYTSLMCHIQQGGETSPTLWARIRKF</sequence>
<gene>
    <name evidence="1" type="primary">orf6</name>
</gene>
<name>A0A5B8HAS5_GVCP</name>
<proteinExistence type="predicted"/>
<accession>A0A5B8HAS5</accession>
<evidence type="ECO:0000313" key="1">
    <source>
        <dbReference type="EMBL" id="QDW81067.1"/>
    </source>
</evidence>
<reference evidence="1" key="1">
    <citation type="journal article" date="2019" name="Viruses">
        <title>Genome Analysis of A Novel South African Cydia pomonella granulovirus (CpGV-SA) with Resistance-Breaking Potential.</title>
        <authorList>
            <person name="Motsoeneng B."/>
            <person name="Jukes M.D."/>
            <person name="Knox C.M."/>
            <person name="Hill M.P."/>
            <person name="Moore S.D."/>
        </authorList>
    </citation>
    <scope>NUCLEOTIDE SEQUENCE</scope>
    <source>
        <strain evidence="1">CpGV-SA</strain>
    </source>
</reference>
<dbReference type="EMBL" id="MN075941">
    <property type="protein sequence ID" value="QDW81067.1"/>
    <property type="molecule type" value="Genomic_DNA"/>
</dbReference>